<dbReference type="PANTHER" id="PTHR31158:SF1">
    <property type="entry name" value="DOXA1 FACTOR-RELATED"/>
    <property type="match status" value="1"/>
</dbReference>
<reference evidence="8" key="2">
    <citation type="submission" date="2025-08" db="UniProtKB">
        <authorList>
            <consortium name="Ensembl"/>
        </authorList>
    </citation>
    <scope>IDENTIFICATION</scope>
</reference>
<evidence type="ECO:0000256" key="4">
    <source>
        <dbReference type="ARBA" id="ARBA00022989"/>
    </source>
</evidence>
<reference evidence="8" key="3">
    <citation type="submission" date="2025-09" db="UniProtKB">
        <authorList>
            <consortium name="Ensembl"/>
        </authorList>
    </citation>
    <scope>IDENTIFICATION</scope>
</reference>
<dbReference type="GO" id="GO:0005789">
    <property type="term" value="C:endoplasmic reticulum membrane"/>
    <property type="evidence" value="ECO:0007669"/>
    <property type="project" value="InterPro"/>
</dbReference>
<evidence type="ECO:0000256" key="5">
    <source>
        <dbReference type="ARBA" id="ARBA00023136"/>
    </source>
</evidence>
<keyword evidence="9" id="KW-1185">Reference proteome</keyword>
<evidence type="ECO:0000256" key="1">
    <source>
        <dbReference type="ARBA" id="ARBA00004141"/>
    </source>
</evidence>
<comment type="similarity">
    <text evidence="2">Belongs to the DUOXA family.</text>
</comment>
<sequence>MTFYNDIYPFYPLQRTSFIFSDRLLTVILVFVVLAISLLLILPGIRGKSRLFWMFRIIISLFIGGVIVALNFTNDWAEGKVTTNATYKSFSNVVVNADIGLHVGLYGINVTLRGKPVIQFNETINYNEMFSWHDTIDDDYEEALKRGLPNPILYIAEKFTMSNPCGLIFQYRYSGRYASATLWTAFCCWLLSNILLSMPVVLYAGYMMLATAAFIFISMASFSTIMNVPQCVFSIGSDSFVAEFSHSFWLALATGAFLKLPFQSISVLLCFGATNAARWAEHRVFGGGERRAADASPAAAQTQPRFAPQLYRPSPLSQSLSRNYRSTTVCIHNQKTAESGPTDCCFLRQCCAAWGHWGRLM</sequence>
<dbReference type="Pfam" id="PF10204">
    <property type="entry name" value="DuoxA"/>
    <property type="match status" value="1"/>
</dbReference>
<feature type="transmembrane region" description="Helical" evidence="7">
    <location>
        <begin position="20"/>
        <end position="41"/>
    </location>
</feature>
<dbReference type="GO" id="GO:0015031">
    <property type="term" value="P:protein transport"/>
    <property type="evidence" value="ECO:0007669"/>
    <property type="project" value="InterPro"/>
</dbReference>
<name>A0A8C5GD70_GOUWI</name>
<reference evidence="8" key="1">
    <citation type="submission" date="2020-06" db="EMBL/GenBank/DDBJ databases">
        <authorList>
            <consortium name="Wellcome Sanger Institute Data Sharing"/>
        </authorList>
    </citation>
    <scope>NUCLEOTIDE SEQUENCE [LARGE SCALE GENOMIC DNA]</scope>
</reference>
<protein>
    <submittedName>
        <fullName evidence="8">Dual oxidase maturation factor 1-like</fullName>
    </submittedName>
</protein>
<dbReference type="InterPro" id="IPR018469">
    <property type="entry name" value="Dual_oxidase_maturation_fac"/>
</dbReference>
<evidence type="ECO:0000256" key="2">
    <source>
        <dbReference type="ARBA" id="ARBA00009816"/>
    </source>
</evidence>
<evidence type="ECO:0000256" key="6">
    <source>
        <dbReference type="ARBA" id="ARBA00023180"/>
    </source>
</evidence>
<feature type="transmembrane region" description="Helical" evidence="7">
    <location>
        <begin position="203"/>
        <end position="228"/>
    </location>
</feature>
<feature type="transmembrane region" description="Helical" evidence="7">
    <location>
        <begin position="248"/>
        <end position="273"/>
    </location>
</feature>
<accession>A0A8C5GD70</accession>
<dbReference type="PANTHER" id="PTHR31158">
    <property type="entry name" value="DUAL OXIDASE 2"/>
    <property type="match status" value="1"/>
</dbReference>
<keyword evidence="5 7" id="KW-0472">Membrane</keyword>
<comment type="subcellular location">
    <subcellularLocation>
        <location evidence="1">Membrane</location>
        <topology evidence="1">Multi-pass membrane protein</topology>
    </subcellularLocation>
</comment>
<feature type="transmembrane region" description="Helical" evidence="7">
    <location>
        <begin position="53"/>
        <end position="72"/>
    </location>
</feature>
<evidence type="ECO:0000313" key="9">
    <source>
        <dbReference type="Proteomes" id="UP000694680"/>
    </source>
</evidence>
<organism evidence="8 9">
    <name type="scientific">Gouania willdenowi</name>
    <name type="common">Blunt-snouted clingfish</name>
    <name type="synonym">Lepadogaster willdenowi</name>
    <dbReference type="NCBI Taxonomy" id="441366"/>
    <lineage>
        <taxon>Eukaryota</taxon>
        <taxon>Metazoa</taxon>
        <taxon>Chordata</taxon>
        <taxon>Craniata</taxon>
        <taxon>Vertebrata</taxon>
        <taxon>Euteleostomi</taxon>
        <taxon>Actinopterygii</taxon>
        <taxon>Neopterygii</taxon>
        <taxon>Teleostei</taxon>
        <taxon>Neoteleostei</taxon>
        <taxon>Acanthomorphata</taxon>
        <taxon>Ovalentaria</taxon>
        <taxon>Blenniimorphae</taxon>
        <taxon>Blenniiformes</taxon>
        <taxon>Gobiesocoidei</taxon>
        <taxon>Gobiesocidae</taxon>
        <taxon>Gobiesocinae</taxon>
        <taxon>Gouania</taxon>
    </lineage>
</organism>
<feature type="transmembrane region" description="Helical" evidence="7">
    <location>
        <begin position="177"/>
        <end position="196"/>
    </location>
</feature>
<evidence type="ECO:0000313" key="8">
    <source>
        <dbReference type="Ensembl" id="ENSGWIP00000028550.1"/>
    </source>
</evidence>
<proteinExistence type="inferred from homology"/>
<keyword evidence="4 7" id="KW-1133">Transmembrane helix</keyword>
<dbReference type="Ensembl" id="ENSGWIT00000031137.1">
    <property type="protein sequence ID" value="ENSGWIP00000028550.1"/>
    <property type="gene ID" value="ENSGWIG00000014879.1"/>
</dbReference>
<keyword evidence="6" id="KW-0325">Glycoprotein</keyword>
<evidence type="ECO:0000256" key="3">
    <source>
        <dbReference type="ARBA" id="ARBA00022692"/>
    </source>
</evidence>
<gene>
    <name evidence="8" type="primary">duox2</name>
</gene>
<dbReference type="Proteomes" id="UP000694680">
    <property type="component" value="Chromosome 6"/>
</dbReference>
<evidence type="ECO:0000256" key="7">
    <source>
        <dbReference type="SAM" id="Phobius"/>
    </source>
</evidence>
<keyword evidence="3 7" id="KW-0812">Transmembrane</keyword>
<dbReference type="AlphaFoldDB" id="A0A8C5GD70"/>